<dbReference type="Proteomes" id="UP000242175">
    <property type="component" value="Chromosome small"/>
</dbReference>
<dbReference type="KEGG" id="pmai:CF386_10180"/>
<keyword evidence="3" id="KW-1185">Reference proteome</keyword>
<proteinExistence type="predicted"/>
<feature type="region of interest" description="Disordered" evidence="1">
    <location>
        <begin position="1"/>
        <end position="28"/>
    </location>
</feature>
<feature type="compositionally biased region" description="Basic and acidic residues" evidence="1">
    <location>
        <begin position="1"/>
        <end position="19"/>
    </location>
</feature>
<accession>A0A220VG72</accession>
<protein>
    <submittedName>
        <fullName evidence="2">Uncharacterized protein</fullName>
    </submittedName>
</protein>
<organism evidence="2 3">
    <name type="scientific">Paraphotobacterium marinum</name>
    <dbReference type="NCBI Taxonomy" id="1755811"/>
    <lineage>
        <taxon>Bacteria</taxon>
        <taxon>Pseudomonadati</taxon>
        <taxon>Pseudomonadota</taxon>
        <taxon>Gammaproteobacteria</taxon>
        <taxon>Vibrionales</taxon>
        <taxon>Vibrionaceae</taxon>
        <taxon>Paraphotobacterium</taxon>
    </lineage>
</organism>
<evidence type="ECO:0000313" key="2">
    <source>
        <dbReference type="EMBL" id="ASK79418.1"/>
    </source>
</evidence>
<evidence type="ECO:0000256" key="1">
    <source>
        <dbReference type="SAM" id="MobiDB-lite"/>
    </source>
</evidence>
<sequence length="61" mass="7263">MEQRENLEQGRKESINHDIDDSELDEDKTTDVDYEKFLNQHNNFNKKSDNALPKEQVEIIN</sequence>
<dbReference type="RefSeq" id="WP_089074326.1">
    <property type="nucleotide sequence ID" value="NZ_CP022356.1"/>
</dbReference>
<gene>
    <name evidence="2" type="ORF">CF386_10180</name>
</gene>
<name>A0A220VG72_9GAMM</name>
<dbReference type="EMBL" id="CP022356">
    <property type="protein sequence ID" value="ASK79418.1"/>
    <property type="molecule type" value="Genomic_DNA"/>
</dbReference>
<dbReference type="AlphaFoldDB" id="A0A220VG72"/>
<reference evidence="2 3" key="1">
    <citation type="journal article" date="2016" name="Int. J. Syst. Evol. Microbiol.">
        <title>Paraphotobacterium marinum gen. nov., sp. nov., a member of the family Vibrionaceae, isolated from surface seawater.</title>
        <authorList>
            <person name="Huang Z."/>
            <person name="Dong C."/>
            <person name="Shao Z."/>
        </authorList>
    </citation>
    <scope>NUCLEOTIDE SEQUENCE [LARGE SCALE GENOMIC DNA]</scope>
    <source>
        <strain evidence="2 3">NSCS20N07D</strain>
    </source>
</reference>
<evidence type="ECO:0000313" key="3">
    <source>
        <dbReference type="Proteomes" id="UP000242175"/>
    </source>
</evidence>